<dbReference type="RefSeq" id="WP_343963208.1">
    <property type="nucleotide sequence ID" value="NZ_BAAAGK010000016.1"/>
</dbReference>
<organism evidence="1 2">
    <name type="scientific">Streptosporangium amethystogenes subsp. fukuiense</name>
    <dbReference type="NCBI Taxonomy" id="698418"/>
    <lineage>
        <taxon>Bacteria</taxon>
        <taxon>Bacillati</taxon>
        <taxon>Actinomycetota</taxon>
        <taxon>Actinomycetes</taxon>
        <taxon>Streptosporangiales</taxon>
        <taxon>Streptosporangiaceae</taxon>
        <taxon>Streptosporangium</taxon>
    </lineage>
</organism>
<dbReference type="Proteomes" id="UP001596514">
    <property type="component" value="Unassembled WGS sequence"/>
</dbReference>
<accession>A0ABW2T951</accession>
<sequence length="236" mass="26749">MSEPLVRGKKGGESRVTPVLSQENGINRRLGLDRTVIPRRTGLQFPTQIPFANWESIGRQLSLIADSSAWWLGDWLVYGEKQYADRYRTAIERTSLDYQTLRNYAWVARRFGLPRRRDKLSFAHHAEVAALSAPEQDLWLQRAEQHAWSRNRLRKELRQAAALRNGEGEPAEVPSPPVNGAGTGLAVKLQLSPSQEQLERWEFAARKHNCDLANWMVLVLEKFALEVTQEGAGVPG</sequence>
<dbReference type="EMBL" id="JBHTEE010000001">
    <property type="protein sequence ID" value="MFC7605133.1"/>
    <property type="molecule type" value="Genomic_DNA"/>
</dbReference>
<evidence type="ECO:0000313" key="2">
    <source>
        <dbReference type="Proteomes" id="UP001596514"/>
    </source>
</evidence>
<name>A0ABW2T951_9ACTN</name>
<evidence type="ECO:0000313" key="1">
    <source>
        <dbReference type="EMBL" id="MFC7605133.1"/>
    </source>
</evidence>
<comment type="caution">
    <text evidence="1">The sequence shown here is derived from an EMBL/GenBank/DDBJ whole genome shotgun (WGS) entry which is preliminary data.</text>
</comment>
<gene>
    <name evidence="1" type="ORF">ACFQVD_33990</name>
</gene>
<dbReference type="InterPro" id="IPR049735">
    <property type="entry name" value="NovE/LmbU-like"/>
</dbReference>
<protein>
    <submittedName>
        <fullName evidence="1">LmbU family transcriptional regulator</fullName>
    </submittedName>
</protein>
<proteinExistence type="predicted"/>
<dbReference type="NCBIfam" id="NF038070">
    <property type="entry name" value="LmbU_fam_TF"/>
    <property type="match status" value="1"/>
</dbReference>
<keyword evidence="2" id="KW-1185">Reference proteome</keyword>
<reference evidence="2" key="1">
    <citation type="journal article" date="2019" name="Int. J. Syst. Evol. Microbiol.">
        <title>The Global Catalogue of Microorganisms (GCM) 10K type strain sequencing project: providing services to taxonomists for standard genome sequencing and annotation.</title>
        <authorList>
            <consortium name="The Broad Institute Genomics Platform"/>
            <consortium name="The Broad Institute Genome Sequencing Center for Infectious Disease"/>
            <person name="Wu L."/>
            <person name="Ma J."/>
        </authorList>
    </citation>
    <scope>NUCLEOTIDE SEQUENCE [LARGE SCALE GENOMIC DNA]</scope>
    <source>
        <strain evidence="2">JCM 10083</strain>
    </source>
</reference>